<name>A0A6G1Q287_CHAAH</name>
<evidence type="ECO:0000313" key="2">
    <source>
        <dbReference type="EMBL" id="KAF3696721.1"/>
    </source>
</evidence>
<dbReference type="InterPro" id="IPR008983">
    <property type="entry name" value="Tumour_necrosis_fac-like_dom"/>
</dbReference>
<evidence type="ECO:0000313" key="3">
    <source>
        <dbReference type="Proteomes" id="UP000503349"/>
    </source>
</evidence>
<dbReference type="SUPFAM" id="SSF49842">
    <property type="entry name" value="TNF-like"/>
    <property type="match status" value="1"/>
</dbReference>
<protein>
    <submittedName>
        <fullName evidence="2">Uncharacterized protein</fullName>
    </submittedName>
</protein>
<keyword evidence="1" id="KW-0175">Coiled coil</keyword>
<reference evidence="2 3" key="1">
    <citation type="submission" date="2019-02" db="EMBL/GenBank/DDBJ databases">
        <title>Opniocepnalus argus genome.</title>
        <authorList>
            <person name="Zhou C."/>
            <person name="Xiao S."/>
        </authorList>
    </citation>
    <scope>NUCLEOTIDE SEQUENCE [LARGE SCALE GENOMIC DNA]</scope>
    <source>
        <strain evidence="2">OARG1902GOOAL</strain>
        <tissue evidence="2">Muscle</tissue>
    </source>
</reference>
<dbReference type="EMBL" id="CM015723">
    <property type="protein sequence ID" value="KAF3696721.1"/>
    <property type="molecule type" value="Genomic_DNA"/>
</dbReference>
<reference evidence="3" key="2">
    <citation type="submission" date="2019-02" db="EMBL/GenBank/DDBJ databases">
        <title>Opniocepnalus argus Var Kimnra genome.</title>
        <authorList>
            <person name="Zhou C."/>
            <person name="Xiao S."/>
        </authorList>
    </citation>
    <scope>NUCLEOTIDE SEQUENCE [LARGE SCALE GENOMIC DNA]</scope>
</reference>
<dbReference type="AlphaFoldDB" id="A0A6G1Q287"/>
<proteinExistence type="predicted"/>
<feature type="coiled-coil region" evidence="1">
    <location>
        <begin position="65"/>
        <end position="123"/>
    </location>
</feature>
<keyword evidence="3" id="KW-1185">Reference proteome</keyword>
<gene>
    <name evidence="2" type="ORF">EXN66_Car012399</name>
</gene>
<accession>A0A6G1Q287</accession>
<sequence length="262" mass="28953">MVYVKFIEEMEKTCIFIASLTLVYPLPVETDKSIIAHGKPTEFPGGEPAIAVNPQSCSQDIHAVLREMSALLAEQRVEIRHLQKENEAQTAKLRDLELQKPELDQLKQQIQAQTGELDTIKTRTNVTENQVEALNSERKVKQVAFSASLLASGSETIGPYNTHTPLVFRHVVTNIGNAYSPHTVRDAYHFEFYIGAHGHASHSSGAVLVRNGEHIFIAYEHQTSHYGSSANGVTLLLEMTCSKYEHLVGKTMDGDEALAEGG</sequence>
<organism evidence="2 3">
    <name type="scientific">Channa argus</name>
    <name type="common">Northern snakehead</name>
    <name type="synonym">Ophicephalus argus</name>
    <dbReference type="NCBI Taxonomy" id="215402"/>
    <lineage>
        <taxon>Eukaryota</taxon>
        <taxon>Metazoa</taxon>
        <taxon>Chordata</taxon>
        <taxon>Craniata</taxon>
        <taxon>Vertebrata</taxon>
        <taxon>Euteleostomi</taxon>
        <taxon>Actinopterygii</taxon>
        <taxon>Neopterygii</taxon>
        <taxon>Teleostei</taxon>
        <taxon>Neoteleostei</taxon>
        <taxon>Acanthomorphata</taxon>
        <taxon>Anabantaria</taxon>
        <taxon>Anabantiformes</taxon>
        <taxon>Channoidei</taxon>
        <taxon>Channidae</taxon>
        <taxon>Channa</taxon>
    </lineage>
</organism>
<evidence type="ECO:0000256" key="1">
    <source>
        <dbReference type="SAM" id="Coils"/>
    </source>
</evidence>
<dbReference type="Gene3D" id="2.60.120.40">
    <property type="match status" value="1"/>
</dbReference>
<dbReference type="Proteomes" id="UP000503349">
    <property type="component" value="Chromosome 12"/>
</dbReference>